<evidence type="ECO:0000313" key="2">
    <source>
        <dbReference type="EMBL" id="QLI05943.1"/>
    </source>
</evidence>
<dbReference type="GO" id="GO:0004363">
    <property type="term" value="F:glutathione synthase activity"/>
    <property type="evidence" value="ECO:0007669"/>
    <property type="project" value="InterPro"/>
</dbReference>
<dbReference type="GO" id="GO:0005524">
    <property type="term" value="F:ATP binding"/>
    <property type="evidence" value="ECO:0007669"/>
    <property type="project" value="InterPro"/>
</dbReference>
<dbReference type="InterPro" id="IPR013815">
    <property type="entry name" value="ATP_grasp_subdomain_1"/>
</dbReference>
<dbReference type="Gene3D" id="3.40.50.20">
    <property type="match status" value="1"/>
</dbReference>
<dbReference type="Proteomes" id="UP000509414">
    <property type="component" value="Chromosome"/>
</dbReference>
<dbReference type="InterPro" id="IPR053191">
    <property type="entry name" value="DcsG_Biosynth_Enzyme"/>
</dbReference>
<protein>
    <submittedName>
        <fullName evidence="2">Glutathione synthase / RimK-type ligase, ATP-grasp superfamily</fullName>
    </submittedName>
</protein>
<keyword evidence="3" id="KW-1185">Reference proteome</keyword>
<dbReference type="InterPro" id="IPR004218">
    <property type="entry name" value="GSHS_ATP-bd"/>
</dbReference>
<feature type="domain" description="Prokaryotic glutathione synthetase ATP-binding" evidence="1">
    <location>
        <begin position="120"/>
        <end position="262"/>
    </location>
</feature>
<proteinExistence type="predicted"/>
<gene>
    <name evidence="2" type="ORF">CINF_1463</name>
</gene>
<keyword evidence="2" id="KW-0436">Ligase</keyword>
<organism evidence="2 3">
    <name type="scientific">Candidatus Campylobacter infans</name>
    <dbReference type="NCBI Taxonomy" id="2561898"/>
    <lineage>
        <taxon>Bacteria</taxon>
        <taxon>Pseudomonadati</taxon>
        <taxon>Campylobacterota</taxon>
        <taxon>Epsilonproteobacteria</taxon>
        <taxon>Campylobacterales</taxon>
        <taxon>Campylobacteraceae</taxon>
        <taxon>Campylobacter</taxon>
    </lineage>
</organism>
<name>A0A7H9CIK6_9BACT</name>
<dbReference type="Gene3D" id="3.30.1490.20">
    <property type="entry name" value="ATP-grasp fold, A domain"/>
    <property type="match status" value="1"/>
</dbReference>
<dbReference type="AlphaFoldDB" id="A0A7H9CIK6"/>
<dbReference type="PANTHER" id="PTHR39217:SF1">
    <property type="entry name" value="GLUTATHIONE SYNTHETASE"/>
    <property type="match status" value="1"/>
</dbReference>
<accession>A0A7H9CIK6</accession>
<dbReference type="Pfam" id="PF02955">
    <property type="entry name" value="GSH-S_ATP"/>
    <property type="match status" value="1"/>
</dbReference>
<evidence type="ECO:0000313" key="3">
    <source>
        <dbReference type="Proteomes" id="UP000509414"/>
    </source>
</evidence>
<dbReference type="Gene3D" id="3.30.470.20">
    <property type="entry name" value="ATP-grasp fold, B domain"/>
    <property type="match status" value="1"/>
</dbReference>
<reference evidence="2 3" key="1">
    <citation type="submission" date="2020-02" db="EMBL/GenBank/DDBJ databases">
        <title>Complete genome sequence of the novel Campylobacter species Candidatus Campylobacter infans.</title>
        <authorList>
            <person name="Duim B."/>
            <person name="Zomer A."/>
            <person name="van der Graaf L."/>
            <person name="Wagenaar J."/>
        </authorList>
    </citation>
    <scope>NUCLEOTIDE SEQUENCE [LARGE SCALE GENOMIC DNA]</scope>
    <source>
        <strain evidence="2 3">19S00001</strain>
    </source>
</reference>
<dbReference type="KEGG" id="cinf:CINF_1463"/>
<evidence type="ECO:0000259" key="1">
    <source>
        <dbReference type="Pfam" id="PF02955"/>
    </source>
</evidence>
<dbReference type="PANTHER" id="PTHR39217">
    <property type="match status" value="1"/>
</dbReference>
<dbReference type="SUPFAM" id="SSF56059">
    <property type="entry name" value="Glutathione synthetase ATP-binding domain-like"/>
    <property type="match status" value="1"/>
</dbReference>
<dbReference type="EMBL" id="CP049075">
    <property type="protein sequence ID" value="QLI05943.1"/>
    <property type="molecule type" value="Genomic_DNA"/>
</dbReference>
<sequence>MKSMPHKSKNDFIILSCKDYPQGNSALQGLCAHLKAFWAERGVECEAKIAPWRELDLKNLSSNSVLLPLAVWDYSQHYDEFLRFLDEIKRLNLAVFNPLPLLRWNLSKLYLKELENLGFDIVPSLFVRLSQNSIDEALKRAKMWQNPIIKPLVSQSGNGVFRLDGLNLNSLFKDKLFKNGFVLQEFMSEISDKGELCLVFFNAKFHYAITRKVACGEFRANSQFGASIHRCEVVEKSYLDTARQILAQMPQKPLYARIDFITHKGKALINEVELIEPSLYFDYDKGALQNFCEALFASLKHRI</sequence>